<dbReference type="GO" id="GO:0009279">
    <property type="term" value="C:cell outer membrane"/>
    <property type="evidence" value="ECO:0007669"/>
    <property type="project" value="UniProtKB-SubCell"/>
</dbReference>
<dbReference type="SUPFAM" id="SSF56935">
    <property type="entry name" value="Porins"/>
    <property type="match status" value="1"/>
</dbReference>
<feature type="domain" description="TonB-dependent receptor plug" evidence="15">
    <location>
        <begin position="54"/>
        <end position="164"/>
    </location>
</feature>
<keyword evidence="4 11" id="KW-1134">Transmembrane beta strand</keyword>
<evidence type="ECO:0000256" key="12">
    <source>
        <dbReference type="RuleBase" id="RU003357"/>
    </source>
</evidence>
<dbReference type="InterPro" id="IPR036942">
    <property type="entry name" value="Beta-barrel_TonB_sf"/>
</dbReference>
<dbReference type="Proteomes" id="UP000219374">
    <property type="component" value="Unassembled WGS sequence"/>
</dbReference>
<comment type="subcellular location">
    <subcellularLocation>
        <location evidence="1 11">Cell outer membrane</location>
        <topology evidence="1 11">Multi-pass membrane protein</topology>
    </subcellularLocation>
</comment>
<name>A0A286DD64_9GAMM</name>
<feature type="chain" id="PRO_5013035645" evidence="13">
    <location>
        <begin position="24"/>
        <end position="657"/>
    </location>
</feature>
<dbReference type="Pfam" id="PF07715">
    <property type="entry name" value="Plug"/>
    <property type="match status" value="1"/>
</dbReference>
<evidence type="ECO:0000259" key="14">
    <source>
        <dbReference type="Pfam" id="PF00593"/>
    </source>
</evidence>
<evidence type="ECO:0000256" key="5">
    <source>
        <dbReference type="ARBA" id="ARBA00022692"/>
    </source>
</evidence>
<dbReference type="GO" id="GO:0015344">
    <property type="term" value="F:siderophore uptake transmembrane transporter activity"/>
    <property type="evidence" value="ECO:0007669"/>
    <property type="project" value="TreeGrafter"/>
</dbReference>
<protein>
    <submittedName>
        <fullName evidence="16">Iron complex outermembrane recepter protein</fullName>
    </submittedName>
</protein>
<keyword evidence="17" id="KW-1185">Reference proteome</keyword>
<feature type="domain" description="TonB-dependent receptor-like beta-barrel" evidence="14">
    <location>
        <begin position="283"/>
        <end position="624"/>
    </location>
</feature>
<keyword evidence="9" id="KW-0675">Receptor</keyword>
<gene>
    <name evidence="16" type="ORF">SAMN06296416_11064</name>
</gene>
<evidence type="ECO:0000256" key="4">
    <source>
        <dbReference type="ARBA" id="ARBA00022452"/>
    </source>
</evidence>
<keyword evidence="8 11" id="KW-0472">Membrane</keyword>
<dbReference type="Gene3D" id="2.40.170.20">
    <property type="entry name" value="TonB-dependent receptor, beta-barrel domain"/>
    <property type="match status" value="1"/>
</dbReference>
<keyword evidence="7 12" id="KW-0798">TonB box</keyword>
<keyword evidence="10 11" id="KW-0998">Cell outer membrane</keyword>
<evidence type="ECO:0000256" key="13">
    <source>
        <dbReference type="SAM" id="SignalP"/>
    </source>
</evidence>
<evidence type="ECO:0000256" key="10">
    <source>
        <dbReference type="ARBA" id="ARBA00023237"/>
    </source>
</evidence>
<feature type="signal peptide" evidence="13">
    <location>
        <begin position="1"/>
        <end position="23"/>
    </location>
</feature>
<evidence type="ECO:0000256" key="8">
    <source>
        <dbReference type="ARBA" id="ARBA00023136"/>
    </source>
</evidence>
<dbReference type="InterPro" id="IPR012910">
    <property type="entry name" value="Plug_dom"/>
</dbReference>
<evidence type="ECO:0000256" key="11">
    <source>
        <dbReference type="PROSITE-ProRule" id="PRU01360"/>
    </source>
</evidence>
<dbReference type="InterPro" id="IPR037066">
    <property type="entry name" value="Plug_dom_sf"/>
</dbReference>
<dbReference type="InterPro" id="IPR039426">
    <property type="entry name" value="TonB-dep_rcpt-like"/>
</dbReference>
<sequence length="657" mass="71179">MPVVRRPWLATVVLAALAASAQAQQNPADLASMSLEQLLDLEVVTASRFDQKANRAPSAVRIISAEEIRAHGWRTLAEALESLPGLYLSDSGLYTYLGARGQLHAGDYDTRFLLLVDGHRINDPVYSQSPVGSEFPLDMALVQRIEYVPGPGSAVYGSNAFFGVINVLTKLPGPPGEGELALTGGNYGTHAARASLSTGDAAGRTLLSASQSHSRGRDFHFQEFAEADSAGMARGQDDERTRRLFVRHTAGDLALLALAGDRRKEDPVAPYGQSFGIPGAGVQDRWAVLGLQYGRALSAATRWQAQLDLIDYRYIGDYAYGDSPTVINRDVSSGRSLVLGSRLVTTAFAGHIMAVGLEAQWDRAVEQLNYDVEPYASYLQSRENIANIGAFVTDEIALGGDWLLNAGLRLDHDDVGTVRLSPRLALISTPAGGTTFKAIVGKAFRSPNAYERFYGIDTEDGAQLLNPDIRAESIQTLELYFSRNLGSRSRAELSLFDYRLHHLITLVGEEDLLTLDNAGSASSTGAEVAFFHRWDQGAVVRSSYSYSRVRQSSPSTPLNAPRGIGKVSATLPLAHGLSAAASALYMSQRATRLGTAGRHTTVNANLLWEPVGAPWALSAGVRNLLDQAYADPVGPEFIQDAIPRRGREYRVELTWRF</sequence>
<evidence type="ECO:0000256" key="7">
    <source>
        <dbReference type="ARBA" id="ARBA00023077"/>
    </source>
</evidence>
<evidence type="ECO:0000256" key="2">
    <source>
        <dbReference type="ARBA" id="ARBA00008143"/>
    </source>
</evidence>
<evidence type="ECO:0000259" key="15">
    <source>
        <dbReference type="Pfam" id="PF07715"/>
    </source>
</evidence>
<dbReference type="InterPro" id="IPR000531">
    <property type="entry name" value="Beta-barrel_TonB"/>
</dbReference>
<organism evidence="16 17">
    <name type="scientific">Pseudoxanthomonas wuyuanensis</name>
    <dbReference type="NCBI Taxonomy" id="1073196"/>
    <lineage>
        <taxon>Bacteria</taxon>
        <taxon>Pseudomonadati</taxon>
        <taxon>Pseudomonadota</taxon>
        <taxon>Gammaproteobacteria</taxon>
        <taxon>Lysobacterales</taxon>
        <taxon>Lysobacteraceae</taxon>
        <taxon>Pseudoxanthomonas</taxon>
    </lineage>
</organism>
<dbReference type="PROSITE" id="PS52016">
    <property type="entry name" value="TONB_DEPENDENT_REC_3"/>
    <property type="match status" value="1"/>
</dbReference>
<dbReference type="PANTHER" id="PTHR30069">
    <property type="entry name" value="TONB-DEPENDENT OUTER MEMBRANE RECEPTOR"/>
    <property type="match status" value="1"/>
</dbReference>
<evidence type="ECO:0000256" key="1">
    <source>
        <dbReference type="ARBA" id="ARBA00004571"/>
    </source>
</evidence>
<evidence type="ECO:0000256" key="6">
    <source>
        <dbReference type="ARBA" id="ARBA00022729"/>
    </source>
</evidence>
<dbReference type="EMBL" id="OCND01000010">
    <property type="protein sequence ID" value="SOD56585.1"/>
    <property type="molecule type" value="Genomic_DNA"/>
</dbReference>
<evidence type="ECO:0000256" key="9">
    <source>
        <dbReference type="ARBA" id="ARBA00023170"/>
    </source>
</evidence>
<accession>A0A286DD64</accession>
<evidence type="ECO:0000313" key="16">
    <source>
        <dbReference type="EMBL" id="SOD56585.1"/>
    </source>
</evidence>
<dbReference type="Pfam" id="PF00593">
    <property type="entry name" value="TonB_dep_Rec_b-barrel"/>
    <property type="match status" value="1"/>
</dbReference>
<keyword evidence="3 11" id="KW-0813">Transport</keyword>
<dbReference type="Gene3D" id="2.170.130.10">
    <property type="entry name" value="TonB-dependent receptor, plug domain"/>
    <property type="match status" value="1"/>
</dbReference>
<keyword evidence="6 13" id="KW-0732">Signal</keyword>
<dbReference type="PANTHER" id="PTHR30069:SF29">
    <property type="entry name" value="HEMOGLOBIN AND HEMOGLOBIN-HAPTOGLOBIN-BINDING PROTEIN 1-RELATED"/>
    <property type="match status" value="1"/>
</dbReference>
<reference evidence="16 17" key="1">
    <citation type="submission" date="2017-09" db="EMBL/GenBank/DDBJ databases">
        <authorList>
            <person name="Ehlers B."/>
            <person name="Leendertz F.H."/>
        </authorList>
    </citation>
    <scope>NUCLEOTIDE SEQUENCE [LARGE SCALE GENOMIC DNA]</scope>
    <source>
        <strain evidence="16 17">CGMCC 1.10978</strain>
    </source>
</reference>
<comment type="similarity">
    <text evidence="2">Belongs to the TonB-dependent receptor family. Hemoglobin/haptoglobin binding protein subfamily.</text>
</comment>
<proteinExistence type="inferred from homology"/>
<evidence type="ECO:0000256" key="3">
    <source>
        <dbReference type="ARBA" id="ARBA00022448"/>
    </source>
</evidence>
<dbReference type="AlphaFoldDB" id="A0A286DD64"/>
<keyword evidence="5 11" id="KW-0812">Transmembrane</keyword>
<dbReference type="GO" id="GO:0044718">
    <property type="term" value="P:siderophore transmembrane transport"/>
    <property type="evidence" value="ECO:0007669"/>
    <property type="project" value="TreeGrafter"/>
</dbReference>
<evidence type="ECO:0000313" key="17">
    <source>
        <dbReference type="Proteomes" id="UP000219374"/>
    </source>
</evidence>